<dbReference type="EMBL" id="VSDO01000002">
    <property type="protein sequence ID" value="TYA13749.1"/>
    <property type="molecule type" value="Genomic_DNA"/>
</dbReference>
<dbReference type="InterPro" id="IPR046909">
    <property type="entry name" value="cREC_REC"/>
</dbReference>
<gene>
    <name evidence="2" type="ORF">FRY98_13190</name>
</gene>
<evidence type="ECO:0000313" key="2">
    <source>
        <dbReference type="EMBL" id="TYA13749.1"/>
    </source>
</evidence>
<name>A0A5D0CUZ6_9BACL</name>
<dbReference type="GO" id="GO:0051301">
    <property type="term" value="P:cell division"/>
    <property type="evidence" value="ECO:0007669"/>
    <property type="project" value="UniProtKB-KW"/>
</dbReference>
<evidence type="ECO:0000259" key="1">
    <source>
        <dbReference type="Pfam" id="PF20274"/>
    </source>
</evidence>
<proteinExistence type="predicted"/>
<keyword evidence="2" id="KW-0132">Cell division</keyword>
<dbReference type="OrthoDB" id="2614698at2"/>
<protein>
    <submittedName>
        <fullName evidence="2">Cell division protein FtsJ</fullName>
    </submittedName>
</protein>
<sequence>MHVYMDDFRRCPEGFTLARSVDECLELLRMAEVDILSLDYDMGPGEKTGSEAAAAIAREGLYAREIYLHTSSMYGKKSMYEILYQNKPEHVILHNGPIPFERLEEIERTAGGRKR</sequence>
<dbReference type="RefSeq" id="WP_148452742.1">
    <property type="nucleotide sequence ID" value="NZ_BORZ01000001.1"/>
</dbReference>
<feature type="domain" description="Cyclic-phosphate processing Receiver" evidence="1">
    <location>
        <begin position="1"/>
        <end position="84"/>
    </location>
</feature>
<evidence type="ECO:0000313" key="3">
    <source>
        <dbReference type="Proteomes" id="UP000325218"/>
    </source>
</evidence>
<dbReference type="Pfam" id="PF20274">
    <property type="entry name" value="cREC_REC"/>
    <property type="match status" value="1"/>
</dbReference>
<dbReference type="AlphaFoldDB" id="A0A5D0CUZ6"/>
<accession>A0A5D0CUZ6</accession>
<comment type="caution">
    <text evidence="2">The sequence shown here is derived from an EMBL/GenBank/DDBJ whole genome shotgun (WGS) entry which is preliminary data.</text>
</comment>
<organism evidence="2 3">
    <name type="scientific">Paenibacillus faecis</name>
    <dbReference type="NCBI Taxonomy" id="862114"/>
    <lineage>
        <taxon>Bacteria</taxon>
        <taxon>Bacillati</taxon>
        <taxon>Bacillota</taxon>
        <taxon>Bacilli</taxon>
        <taxon>Bacillales</taxon>
        <taxon>Paenibacillaceae</taxon>
        <taxon>Paenibacillus</taxon>
    </lineage>
</organism>
<keyword evidence="2" id="KW-0131">Cell cycle</keyword>
<dbReference type="Proteomes" id="UP000325218">
    <property type="component" value="Unassembled WGS sequence"/>
</dbReference>
<reference evidence="2 3" key="1">
    <citation type="submission" date="2019-08" db="EMBL/GenBank/DDBJ databases">
        <title>Genome sequencing of Paenibacillus faecis DSM 23593(T).</title>
        <authorList>
            <person name="Kook J.-K."/>
            <person name="Park S.-N."/>
            <person name="Lim Y.K."/>
        </authorList>
    </citation>
    <scope>NUCLEOTIDE SEQUENCE [LARGE SCALE GENOMIC DNA]</scope>
    <source>
        <strain evidence="2 3">DSM 23593</strain>
    </source>
</reference>
<keyword evidence="3" id="KW-1185">Reference proteome</keyword>